<keyword evidence="4" id="KW-0418">Kinase</keyword>
<comment type="caution">
    <text evidence="8">The sequence shown here is derived from an EMBL/GenBank/DDBJ whole genome shotgun (WGS) entry which is preliminary data.</text>
</comment>
<dbReference type="PROSITE" id="PS50011">
    <property type="entry name" value="PROTEIN_KINASE_DOM"/>
    <property type="match status" value="1"/>
</dbReference>
<dbReference type="Proteomes" id="UP000646827">
    <property type="component" value="Unassembled WGS sequence"/>
</dbReference>
<organism evidence="8 9">
    <name type="scientific">Circinella minor</name>
    <dbReference type="NCBI Taxonomy" id="1195481"/>
    <lineage>
        <taxon>Eukaryota</taxon>
        <taxon>Fungi</taxon>
        <taxon>Fungi incertae sedis</taxon>
        <taxon>Mucoromycota</taxon>
        <taxon>Mucoromycotina</taxon>
        <taxon>Mucoromycetes</taxon>
        <taxon>Mucorales</taxon>
        <taxon>Lichtheimiaceae</taxon>
        <taxon>Circinella</taxon>
    </lineage>
</organism>
<dbReference type="OrthoDB" id="28230at2759"/>
<dbReference type="SMART" id="SM00220">
    <property type="entry name" value="S_TKc"/>
    <property type="match status" value="1"/>
</dbReference>
<feature type="compositionally biased region" description="Acidic residues" evidence="6">
    <location>
        <begin position="93"/>
        <end position="108"/>
    </location>
</feature>
<name>A0A8H7S6P6_9FUNG</name>
<accession>A0A8H7S6P6</accession>
<evidence type="ECO:0000256" key="1">
    <source>
        <dbReference type="ARBA" id="ARBA00022527"/>
    </source>
</evidence>
<evidence type="ECO:0000256" key="5">
    <source>
        <dbReference type="ARBA" id="ARBA00022840"/>
    </source>
</evidence>
<evidence type="ECO:0000313" key="9">
    <source>
        <dbReference type="Proteomes" id="UP000646827"/>
    </source>
</evidence>
<evidence type="ECO:0000313" key="8">
    <source>
        <dbReference type="EMBL" id="KAG2223125.1"/>
    </source>
</evidence>
<evidence type="ECO:0000256" key="2">
    <source>
        <dbReference type="ARBA" id="ARBA00022679"/>
    </source>
</evidence>
<evidence type="ECO:0000256" key="3">
    <source>
        <dbReference type="ARBA" id="ARBA00022741"/>
    </source>
</evidence>
<proteinExistence type="predicted"/>
<dbReference type="InterPro" id="IPR011009">
    <property type="entry name" value="Kinase-like_dom_sf"/>
</dbReference>
<keyword evidence="3" id="KW-0547">Nucleotide-binding</keyword>
<dbReference type="GO" id="GO:0004674">
    <property type="term" value="F:protein serine/threonine kinase activity"/>
    <property type="evidence" value="ECO:0007669"/>
    <property type="project" value="UniProtKB-KW"/>
</dbReference>
<keyword evidence="1" id="KW-0723">Serine/threonine-protein kinase</keyword>
<reference evidence="8 9" key="1">
    <citation type="submission" date="2020-12" db="EMBL/GenBank/DDBJ databases">
        <title>Metabolic potential, ecology and presence of endohyphal bacteria is reflected in genomic diversity of Mucoromycotina.</title>
        <authorList>
            <person name="Muszewska A."/>
            <person name="Okrasinska A."/>
            <person name="Steczkiewicz K."/>
            <person name="Drgas O."/>
            <person name="Orlowska M."/>
            <person name="Perlinska-Lenart U."/>
            <person name="Aleksandrzak-Piekarczyk T."/>
            <person name="Szatraj K."/>
            <person name="Zielenkiewicz U."/>
            <person name="Pilsyk S."/>
            <person name="Malc E."/>
            <person name="Mieczkowski P."/>
            <person name="Kruszewska J.S."/>
            <person name="Biernat P."/>
            <person name="Pawlowska J."/>
        </authorList>
    </citation>
    <scope>NUCLEOTIDE SEQUENCE [LARGE SCALE GENOMIC DNA]</scope>
    <source>
        <strain evidence="8 9">CBS 142.35</strain>
    </source>
</reference>
<dbReference type="AlphaFoldDB" id="A0A8H7S6P6"/>
<dbReference type="SUPFAM" id="SSF56112">
    <property type="entry name" value="Protein kinase-like (PK-like)"/>
    <property type="match status" value="1"/>
</dbReference>
<keyword evidence="9" id="KW-1185">Reference proteome</keyword>
<evidence type="ECO:0000256" key="4">
    <source>
        <dbReference type="ARBA" id="ARBA00022777"/>
    </source>
</evidence>
<keyword evidence="5" id="KW-0067">ATP-binding</keyword>
<feature type="compositionally biased region" description="Basic residues" evidence="6">
    <location>
        <begin position="190"/>
        <end position="201"/>
    </location>
</feature>
<dbReference type="EMBL" id="JAEPRB010000067">
    <property type="protein sequence ID" value="KAG2223125.1"/>
    <property type="molecule type" value="Genomic_DNA"/>
</dbReference>
<feature type="compositionally biased region" description="Basic and acidic residues" evidence="6">
    <location>
        <begin position="125"/>
        <end position="139"/>
    </location>
</feature>
<evidence type="ECO:0000259" key="7">
    <source>
        <dbReference type="PROSITE" id="PS50011"/>
    </source>
</evidence>
<dbReference type="Pfam" id="PF00069">
    <property type="entry name" value="Pkinase"/>
    <property type="match status" value="1"/>
</dbReference>
<feature type="compositionally biased region" description="Basic and acidic residues" evidence="6">
    <location>
        <begin position="42"/>
        <end position="69"/>
    </location>
</feature>
<evidence type="ECO:0000256" key="6">
    <source>
        <dbReference type="SAM" id="MobiDB-lite"/>
    </source>
</evidence>
<feature type="compositionally biased region" description="Polar residues" evidence="6">
    <location>
        <begin position="109"/>
        <end position="124"/>
    </location>
</feature>
<sequence>MRDTHTSSHKITFRQQIGNAQHISDICDKPLTRAQSRRIEMAKSTLQDDNKKRIESQTRRQREQEKERGAIVTTKNVLQVNKGAIKRKRLGDYDTEEDEVEDKGDDNISDVSQTRTSSKTTRPVTNEKSRRPKEPKNYREILTSNDEDEEVSQPKRSKCGNSKQQQSREKPVHSISAAAVVPETSSKVRPTSRKVRTKKVKNYYEPSLSQDEQENNKGPSNNITFPFPLKIQPSELIFQGNTNLGEGRVGQVITAKYGQMLVACKTRRTKQPRIQFEQRLARELEFAAILSVCRSMNPYLGVLTCKRSELIFDPPKRKIAAKDELEHFAIQRYYKHGDLLEYVHKKNGGQLHPLEVLKIAIHLFSAIADAHDLDIGLVDIKRENVLIDTGGSAVLTDFGSCVKMNGADIIDLNDTEDGVCWTDEVAAPEMIGKREFYLASDVFMTTLIVGELLMSPMSSEVFQKEFLRRKQKFGLVDFQVNMVPPPFRAFCPLLKQGLINDPLERLTALKGLQFLEDMYHASFDIKLKETSFLSSLSTSRKKATMTTNDDCTIISAATTSSTISTSKFTKHDIQIPVQKRSMQKDKNSFFDTQLPDQGQEDIQAEKYDSSDALMRDGSLVSSGDERDLDCNELAILDADDGYIGDEDLPDTLHTGSTCRPAEKEDNECGEDEVIMRDDTFSNSSSNEYSDINDKVDYTHDGQNEASGSVEPENDQVQVLNSLYRTVSRSTISSENRNLNRGCTFSNHFPRKRSLQIICDICT</sequence>
<dbReference type="GO" id="GO:0005524">
    <property type="term" value="F:ATP binding"/>
    <property type="evidence" value="ECO:0007669"/>
    <property type="project" value="UniProtKB-KW"/>
</dbReference>
<dbReference type="PANTHER" id="PTHR24351">
    <property type="entry name" value="RIBOSOMAL PROTEIN S6 KINASE"/>
    <property type="match status" value="1"/>
</dbReference>
<feature type="region of interest" description="Disordered" evidence="6">
    <location>
        <begin position="92"/>
        <end position="221"/>
    </location>
</feature>
<protein>
    <recommendedName>
        <fullName evidence="7">Protein kinase domain-containing protein</fullName>
    </recommendedName>
</protein>
<keyword evidence="2" id="KW-0808">Transferase</keyword>
<dbReference type="Gene3D" id="1.10.510.10">
    <property type="entry name" value="Transferase(Phosphotransferase) domain 1"/>
    <property type="match status" value="1"/>
</dbReference>
<gene>
    <name evidence="8" type="ORF">INT45_005681</name>
</gene>
<feature type="region of interest" description="Disordered" evidence="6">
    <location>
        <begin position="42"/>
        <end position="70"/>
    </location>
</feature>
<feature type="domain" description="Protein kinase" evidence="7">
    <location>
        <begin position="238"/>
        <end position="523"/>
    </location>
</feature>
<dbReference type="InterPro" id="IPR000719">
    <property type="entry name" value="Prot_kinase_dom"/>
</dbReference>